<evidence type="ECO:0000313" key="1">
    <source>
        <dbReference type="EMBL" id="BAW24009.1"/>
    </source>
</evidence>
<dbReference type="RefSeq" id="WP_197708351.1">
    <property type="nucleotide sequence ID" value="NZ_AP015029.1"/>
</dbReference>
<sequence length="124" mass="13209">MSEAKAKPELSACGYSINDWECRPGGYLFDAGTGEGYDPQDCSYLCPHCRTLDYLESAKEEAESVSSYGGTGGSGTGLTIWMAAERQALEANRPAALEALASLGPVHALDDDEVVLCNTQQEQP</sequence>
<dbReference type="EMBL" id="AP015029">
    <property type="protein sequence ID" value="BAW24009.1"/>
    <property type="molecule type" value="Genomic_DNA"/>
</dbReference>
<dbReference type="Proteomes" id="UP000218731">
    <property type="component" value="Chromosome 1"/>
</dbReference>
<evidence type="ECO:0000313" key="2">
    <source>
        <dbReference type="Proteomes" id="UP000218731"/>
    </source>
</evidence>
<dbReference type="AlphaFoldDB" id="A0A1L7NEV3"/>
<protein>
    <submittedName>
        <fullName evidence="1">Uncharacterized protein</fullName>
    </submittedName>
</protein>
<accession>A0A1L7NEV3</accession>
<name>A0A1L7NEV3_PSEPU</name>
<proteinExistence type="predicted"/>
<reference evidence="1 2" key="1">
    <citation type="submission" date="2015-11" db="EMBL/GenBank/DDBJ databases">
        <title>Complete genome sequencing of a biphenyl-degrading bacterium, Pseudomonas putida KF715 (=NBRC110667).</title>
        <authorList>
            <person name="Suenaga H."/>
            <person name="Fujihara N."/>
            <person name="Watanabe T."/>
            <person name="Hirose J."/>
            <person name="Kimura N."/>
            <person name="Yamazoe A."/>
            <person name="Hosoyama A."/>
            <person name="Shimodaira J."/>
            <person name="Furukawa K."/>
        </authorList>
    </citation>
    <scope>NUCLEOTIDE SEQUENCE [LARGE SCALE GENOMIC DNA]</scope>
    <source>
        <strain evidence="1 2">KF715</strain>
    </source>
</reference>
<organism evidence="1 2">
    <name type="scientific">Pseudomonas putida</name>
    <name type="common">Arthrobacter siderocapsulatus</name>
    <dbReference type="NCBI Taxonomy" id="303"/>
    <lineage>
        <taxon>Bacteria</taxon>
        <taxon>Pseudomonadati</taxon>
        <taxon>Pseudomonadota</taxon>
        <taxon>Gammaproteobacteria</taxon>
        <taxon>Pseudomonadales</taxon>
        <taxon>Pseudomonadaceae</taxon>
        <taxon>Pseudomonas</taxon>
    </lineage>
</organism>
<gene>
    <name evidence="1" type="ORF">KF715C_ch34360</name>
</gene>